<dbReference type="EMBL" id="NHZO01000023">
    <property type="protein sequence ID" value="PHQ53391.1"/>
    <property type="molecule type" value="Genomic_DNA"/>
</dbReference>
<dbReference type="GO" id="GO:0046872">
    <property type="term" value="F:metal ion binding"/>
    <property type="evidence" value="ECO:0007669"/>
    <property type="project" value="UniProtKB-KW"/>
</dbReference>
<evidence type="ECO:0000313" key="6">
    <source>
        <dbReference type="Proteomes" id="UP000222531"/>
    </source>
</evidence>
<comment type="similarity">
    <text evidence="1">Belongs to the FAH family.</text>
</comment>
<gene>
    <name evidence="5" type="ORF">BLA24_01460</name>
</gene>
<dbReference type="InterPro" id="IPR036663">
    <property type="entry name" value="Fumarylacetoacetase_C_sf"/>
</dbReference>
<dbReference type="Proteomes" id="UP000222531">
    <property type="component" value="Unassembled WGS sequence"/>
</dbReference>
<evidence type="ECO:0000256" key="2">
    <source>
        <dbReference type="ARBA" id="ARBA00022723"/>
    </source>
</evidence>
<dbReference type="PANTHER" id="PTHR42796:SF4">
    <property type="entry name" value="FUMARYLACETOACETATE HYDROLASE DOMAIN-CONTAINING PROTEIN 2A"/>
    <property type="match status" value="1"/>
</dbReference>
<accession>A0A2G1XQC1</accession>
<evidence type="ECO:0000313" key="5">
    <source>
        <dbReference type="EMBL" id="PHQ53391.1"/>
    </source>
</evidence>
<feature type="region of interest" description="Disordered" evidence="3">
    <location>
        <begin position="1"/>
        <end position="67"/>
    </location>
</feature>
<keyword evidence="6" id="KW-1185">Reference proteome</keyword>
<reference evidence="5 6" key="1">
    <citation type="journal article" date="2017" name="Biochemistry">
        <title>Identification of the Biosynthetic Pathway for the Antibiotic Bicyclomycin.</title>
        <authorList>
            <person name="Patteson J."/>
            <person name="Cai W."/>
            <person name="Johnson R.A."/>
            <person name="Santa Maria K."/>
            <person name="Li B."/>
        </authorList>
    </citation>
    <scope>NUCLEOTIDE SEQUENCE [LARGE SCALE GENOMIC DNA]</scope>
    <source>
        <strain evidence="5 6">ATCC 21532</strain>
    </source>
</reference>
<protein>
    <recommendedName>
        <fullName evidence="4">Fumarylacetoacetase-like C-terminal domain-containing protein</fullName>
    </recommendedName>
</protein>
<comment type="caution">
    <text evidence="5">The sequence shown here is derived from an EMBL/GenBank/DDBJ whole genome shotgun (WGS) entry which is preliminary data.</text>
</comment>
<feature type="compositionally biased region" description="Polar residues" evidence="3">
    <location>
        <begin position="1"/>
        <end position="21"/>
    </location>
</feature>
<keyword evidence="2" id="KW-0479">Metal-binding</keyword>
<dbReference type="AlphaFoldDB" id="A0A2G1XQC1"/>
<dbReference type="Pfam" id="PF01557">
    <property type="entry name" value="FAA_hydrolase"/>
    <property type="match status" value="1"/>
</dbReference>
<name>A0A2G1XQC1_STRCJ</name>
<dbReference type="GO" id="GO:0003824">
    <property type="term" value="F:catalytic activity"/>
    <property type="evidence" value="ECO:0007669"/>
    <property type="project" value="InterPro"/>
</dbReference>
<dbReference type="Gene3D" id="3.90.850.10">
    <property type="entry name" value="Fumarylacetoacetase-like, C-terminal domain"/>
    <property type="match status" value="1"/>
</dbReference>
<feature type="domain" description="Fumarylacetoacetase-like C-terminal" evidence="4">
    <location>
        <begin position="60"/>
        <end position="148"/>
    </location>
</feature>
<sequence length="153" mass="16728">MSQSVFSLRGTSTCRPATTVSGPEERGGRVPRPSGTRPTNVPGDTVLVPAAARTAGDRAGRHGGRRTDDEAMAAVAGYALVNDVSEREFQNERGGQWTRARTARPSTRWALAGDRDEIRDPQDLRMRLWVNGALMQDSSTAEQIFPWPSWCAM</sequence>
<dbReference type="SUPFAM" id="SSF56529">
    <property type="entry name" value="FAH"/>
    <property type="match status" value="1"/>
</dbReference>
<evidence type="ECO:0000256" key="1">
    <source>
        <dbReference type="ARBA" id="ARBA00010211"/>
    </source>
</evidence>
<dbReference type="PANTHER" id="PTHR42796">
    <property type="entry name" value="FUMARYLACETOACETATE HYDROLASE DOMAIN-CONTAINING PROTEIN 2A-RELATED"/>
    <property type="match status" value="1"/>
</dbReference>
<feature type="compositionally biased region" description="Basic and acidic residues" evidence="3">
    <location>
        <begin position="55"/>
        <end position="67"/>
    </location>
</feature>
<dbReference type="GO" id="GO:0044281">
    <property type="term" value="P:small molecule metabolic process"/>
    <property type="evidence" value="ECO:0007669"/>
    <property type="project" value="UniProtKB-ARBA"/>
</dbReference>
<evidence type="ECO:0000256" key="3">
    <source>
        <dbReference type="SAM" id="MobiDB-lite"/>
    </source>
</evidence>
<organism evidence="5 6">
    <name type="scientific">Streptomyces cinnamoneus</name>
    <name type="common">Streptoverticillium cinnamoneum</name>
    <dbReference type="NCBI Taxonomy" id="53446"/>
    <lineage>
        <taxon>Bacteria</taxon>
        <taxon>Bacillati</taxon>
        <taxon>Actinomycetota</taxon>
        <taxon>Actinomycetes</taxon>
        <taxon>Kitasatosporales</taxon>
        <taxon>Streptomycetaceae</taxon>
        <taxon>Streptomyces</taxon>
        <taxon>Streptomyces cinnamoneus group</taxon>
    </lineage>
</organism>
<proteinExistence type="inferred from homology"/>
<dbReference type="InterPro" id="IPR051121">
    <property type="entry name" value="FAH"/>
</dbReference>
<evidence type="ECO:0000259" key="4">
    <source>
        <dbReference type="Pfam" id="PF01557"/>
    </source>
</evidence>
<dbReference type="InterPro" id="IPR011234">
    <property type="entry name" value="Fumarylacetoacetase-like_C"/>
</dbReference>